<evidence type="ECO:0000313" key="1">
    <source>
        <dbReference type="EMBL" id="GFF15821.1"/>
    </source>
</evidence>
<dbReference type="Proteomes" id="UP000452235">
    <property type="component" value="Unassembled WGS sequence"/>
</dbReference>
<dbReference type="VEuPathDB" id="FungiDB:ATEG_04942"/>
<sequence length="159" mass="17366">MATSLGIQVQIAPPHIPASSPPLSIPISVTVQNLNKTTPLTLLKWGTPFDPQANVLGIFHIHDETDDIVVPLDTIKVSRLLPPRPDDLVEIAAGASVENVVTLPRVPLTTGHEYTLQTSGFCQAAWSLPLEDVKMDRLEKLQDTERIEYSSNVVSLQVD</sequence>
<comment type="caution">
    <text evidence="1">The sequence shown here is derived from an EMBL/GenBank/DDBJ whole genome shotgun (WGS) entry which is preliminary data.</text>
</comment>
<dbReference type="EMBL" id="BLJY01000005">
    <property type="protein sequence ID" value="GFF15821.1"/>
    <property type="molecule type" value="Genomic_DNA"/>
</dbReference>
<keyword evidence="2" id="KW-1185">Reference proteome</keyword>
<reference evidence="1 2" key="1">
    <citation type="submission" date="2020-01" db="EMBL/GenBank/DDBJ databases">
        <title>Aspergillus terreus IFO 6365 whole genome shotgun sequence.</title>
        <authorList>
            <person name="Kanamasa S."/>
            <person name="Takahashi H."/>
        </authorList>
    </citation>
    <scope>NUCLEOTIDE SEQUENCE [LARGE SCALE GENOMIC DNA]</scope>
    <source>
        <strain evidence="1 2">IFO 6365</strain>
    </source>
</reference>
<protein>
    <submittedName>
        <fullName evidence="1">Uncharacterized protein</fullName>
    </submittedName>
</protein>
<gene>
    <name evidence="1" type="ORF">ATEIFO6365_0005001100</name>
</gene>
<accession>A0A5M3Z195</accession>
<name>A0A5M3Z195_ASPTE</name>
<evidence type="ECO:0000313" key="2">
    <source>
        <dbReference type="Proteomes" id="UP000452235"/>
    </source>
</evidence>
<dbReference type="AlphaFoldDB" id="A0A5M3Z195"/>
<dbReference type="Gene3D" id="2.60.40.2970">
    <property type="match status" value="1"/>
</dbReference>
<organism evidence="1 2">
    <name type="scientific">Aspergillus terreus</name>
    <dbReference type="NCBI Taxonomy" id="33178"/>
    <lineage>
        <taxon>Eukaryota</taxon>
        <taxon>Fungi</taxon>
        <taxon>Dikarya</taxon>
        <taxon>Ascomycota</taxon>
        <taxon>Pezizomycotina</taxon>
        <taxon>Eurotiomycetes</taxon>
        <taxon>Eurotiomycetidae</taxon>
        <taxon>Eurotiales</taxon>
        <taxon>Aspergillaceae</taxon>
        <taxon>Aspergillus</taxon>
        <taxon>Aspergillus subgen. Circumdati</taxon>
    </lineage>
</organism>
<dbReference type="OrthoDB" id="4664297at2759"/>
<proteinExistence type="predicted"/>